<accession>A0A9P0FF81</accession>
<protein>
    <submittedName>
        <fullName evidence="1">Uncharacterized protein</fullName>
    </submittedName>
</protein>
<organism evidence="1 2">
    <name type="scientific">Brassicogethes aeneus</name>
    <name type="common">Rape pollen beetle</name>
    <name type="synonym">Meligethes aeneus</name>
    <dbReference type="NCBI Taxonomy" id="1431903"/>
    <lineage>
        <taxon>Eukaryota</taxon>
        <taxon>Metazoa</taxon>
        <taxon>Ecdysozoa</taxon>
        <taxon>Arthropoda</taxon>
        <taxon>Hexapoda</taxon>
        <taxon>Insecta</taxon>
        <taxon>Pterygota</taxon>
        <taxon>Neoptera</taxon>
        <taxon>Endopterygota</taxon>
        <taxon>Coleoptera</taxon>
        <taxon>Polyphaga</taxon>
        <taxon>Cucujiformia</taxon>
        <taxon>Nitidulidae</taxon>
        <taxon>Meligethinae</taxon>
        <taxon>Brassicogethes</taxon>
    </lineage>
</organism>
<name>A0A9P0FF81_BRAAE</name>
<sequence>MSCNNSNLRVSKCCSARCALSPHSNSTMEQNSKCCSARRAVSPHSNSMKSMISAGQNSKCCSARRALSPHSNSTMEPSISAGQNSKCCSTRRALSPNSISMRSTISAGKNSIISGNCCNYSKSTQQMIRSPRAGPCNSSNQVESTMFENSRRNVSGQQYAVACPPSTQKVRVVYKTTVFTECGEYVYQG</sequence>
<gene>
    <name evidence="1" type="ORF">MELIAE_LOCUS3500</name>
</gene>
<reference evidence="1" key="1">
    <citation type="submission" date="2021-12" db="EMBL/GenBank/DDBJ databases">
        <authorList>
            <person name="King R."/>
        </authorList>
    </citation>
    <scope>NUCLEOTIDE SEQUENCE</scope>
</reference>
<evidence type="ECO:0000313" key="2">
    <source>
        <dbReference type="Proteomes" id="UP001154078"/>
    </source>
</evidence>
<proteinExistence type="predicted"/>
<dbReference type="Proteomes" id="UP001154078">
    <property type="component" value="Chromosome 2"/>
</dbReference>
<keyword evidence="2" id="KW-1185">Reference proteome</keyword>
<evidence type="ECO:0000313" key="1">
    <source>
        <dbReference type="EMBL" id="CAH0550757.1"/>
    </source>
</evidence>
<dbReference type="EMBL" id="OV121133">
    <property type="protein sequence ID" value="CAH0550757.1"/>
    <property type="molecule type" value="Genomic_DNA"/>
</dbReference>
<dbReference type="AlphaFoldDB" id="A0A9P0FF81"/>